<dbReference type="CDD" id="cd07440">
    <property type="entry name" value="RGS"/>
    <property type="match status" value="1"/>
</dbReference>
<reference evidence="4" key="2">
    <citation type="submission" date="2019-10" db="EMBL/GenBank/DDBJ databases">
        <title>Conservation and host-specific expression of non-tandemly repeated heterogenous ribosome RNA gene in arbuscular mycorrhizal fungi.</title>
        <authorList>
            <person name="Maeda T."/>
            <person name="Kobayashi Y."/>
            <person name="Nakagawa T."/>
            <person name="Ezawa T."/>
            <person name="Yamaguchi K."/>
            <person name="Bino T."/>
            <person name="Nishimoto Y."/>
            <person name="Shigenobu S."/>
            <person name="Kawaguchi M."/>
        </authorList>
    </citation>
    <scope>NUCLEOTIDE SEQUENCE</scope>
    <source>
        <strain evidence="4">HR1</strain>
    </source>
</reference>
<keyword evidence="5" id="KW-1185">Reference proteome</keyword>
<comment type="caution">
    <text evidence="3">The sequence shown here is derived from an EMBL/GenBank/DDBJ whole genome shotgun (WGS) entry which is preliminary data.</text>
</comment>
<sequence length="553" mass="63296">MNNNNSLHRSSTRRRPSVIDTVAAKFNEEKSLLAAKTPNIISKRRGSTVSLDSIQSNSRRNSIVMIDSITTTSTTSSTSSTSALLREITTTTTTTTLISEIILSQPMNTDEFITKSSDFSSSKLHFPLPPPPPPVDYDDDVFDDNFDYSDDDIFSDDDLKKFQNHNKKHVRTLSQHAKNHHIHHSRSLSSPSVIPSFNSQRPLIPSINYDNHNEYKQRTINSCIKLNKFFGDKPPIDICVKEIEKEGLKAMLQSKIPLCYFLYSLLEEYSCENLFFFLEVEQYESFDFDNSTQQYATAQHIFDTYLTHNSQFEVNVDDKVRKSVISSIKSQRDPKHCFDEAKRAIFVLLEVSFARFIRSPMADLMKQEIGGTTTHYTDKARDAAVILLFRYLEKKNGSLNLKPVKPFIINSQPSVTVNDIDLISPLPSPSLSISRKRNDLICTMIYEFLRTLLEIDVESFYYEHFSKNHKNKSNEKVNEPFYNGNHNNNSDRFYAGSNGSSSGGIDDEPDIWSNDDECIEMMNTGKKISTRDQLKKKPFRRPTIKSKRKIKGN</sequence>
<dbReference type="SUPFAM" id="SSF48097">
    <property type="entry name" value="Regulator of G-protein signaling, RGS"/>
    <property type="match status" value="1"/>
</dbReference>
<feature type="region of interest" description="Disordered" evidence="1">
    <location>
        <begin position="471"/>
        <end position="508"/>
    </location>
</feature>
<gene>
    <name evidence="4" type="ORF">RCL2_001541500</name>
    <name evidence="3" type="ORF">RclHR1_13850006</name>
</gene>
<protein>
    <submittedName>
        <fullName evidence="4">Regulator of G-protein signaling 5-like</fullName>
    </submittedName>
</protein>
<dbReference type="InterPro" id="IPR036305">
    <property type="entry name" value="RGS_sf"/>
</dbReference>
<dbReference type="InterPro" id="IPR016137">
    <property type="entry name" value="RGS"/>
</dbReference>
<evidence type="ECO:0000313" key="5">
    <source>
        <dbReference type="Proteomes" id="UP000247702"/>
    </source>
</evidence>
<dbReference type="PANTHER" id="PTHR10845">
    <property type="entry name" value="REGULATOR OF G PROTEIN SIGNALING"/>
    <property type="match status" value="1"/>
</dbReference>
<feature type="compositionally biased region" description="Basic residues" evidence="1">
    <location>
        <begin position="536"/>
        <end position="553"/>
    </location>
</feature>
<dbReference type="InterPro" id="IPR044926">
    <property type="entry name" value="RGS_subdomain_2"/>
</dbReference>
<feature type="region of interest" description="Disordered" evidence="1">
    <location>
        <begin position="523"/>
        <end position="553"/>
    </location>
</feature>
<dbReference type="Proteomes" id="UP000247702">
    <property type="component" value="Unassembled WGS sequence"/>
</dbReference>
<evidence type="ECO:0000259" key="2">
    <source>
        <dbReference type="PROSITE" id="PS50132"/>
    </source>
</evidence>
<dbReference type="Proteomes" id="UP000615446">
    <property type="component" value="Unassembled WGS sequence"/>
</dbReference>
<dbReference type="PANTHER" id="PTHR10845:SF192">
    <property type="entry name" value="DOUBLE HIT, ISOFORM B"/>
    <property type="match status" value="1"/>
</dbReference>
<dbReference type="Pfam" id="PF00615">
    <property type="entry name" value="RGS"/>
    <property type="match status" value="1"/>
</dbReference>
<dbReference type="STRING" id="94130.A0A2Z6R3N6"/>
<dbReference type="PRINTS" id="PR01301">
    <property type="entry name" value="RGSPROTEIN"/>
</dbReference>
<dbReference type="SMART" id="SM00315">
    <property type="entry name" value="RGS"/>
    <property type="match status" value="1"/>
</dbReference>
<reference evidence="3 5" key="1">
    <citation type="submission" date="2017-11" db="EMBL/GenBank/DDBJ databases">
        <title>The genome of Rhizophagus clarus HR1 reveals common genetic basis of auxotrophy among arbuscular mycorrhizal fungi.</title>
        <authorList>
            <person name="Kobayashi Y."/>
        </authorList>
    </citation>
    <scope>NUCLEOTIDE SEQUENCE [LARGE SCALE GENOMIC DNA]</scope>
    <source>
        <strain evidence="3 5">HR1</strain>
    </source>
</reference>
<accession>A0A2Z6R3N6</accession>
<dbReference type="EMBL" id="BEXD01000430">
    <property type="protein sequence ID" value="GBB87388.1"/>
    <property type="molecule type" value="Genomic_DNA"/>
</dbReference>
<proteinExistence type="predicted"/>
<evidence type="ECO:0000313" key="4">
    <source>
        <dbReference type="EMBL" id="GES88464.1"/>
    </source>
</evidence>
<dbReference type="EMBL" id="BLAL01000178">
    <property type="protein sequence ID" value="GES88464.1"/>
    <property type="molecule type" value="Genomic_DNA"/>
</dbReference>
<name>A0A2Z6R3N6_9GLOM</name>
<evidence type="ECO:0000313" key="3">
    <source>
        <dbReference type="EMBL" id="GBB87388.1"/>
    </source>
</evidence>
<dbReference type="Gene3D" id="1.10.167.10">
    <property type="entry name" value="Regulator of G-protein Signalling 4, domain 2"/>
    <property type="match status" value="1"/>
</dbReference>
<dbReference type="PROSITE" id="PS50132">
    <property type="entry name" value="RGS"/>
    <property type="match status" value="1"/>
</dbReference>
<feature type="domain" description="RGS" evidence="2">
    <location>
        <begin position="247"/>
        <end position="350"/>
    </location>
</feature>
<organism evidence="3 5">
    <name type="scientific">Rhizophagus clarus</name>
    <dbReference type="NCBI Taxonomy" id="94130"/>
    <lineage>
        <taxon>Eukaryota</taxon>
        <taxon>Fungi</taxon>
        <taxon>Fungi incertae sedis</taxon>
        <taxon>Mucoromycota</taxon>
        <taxon>Glomeromycotina</taxon>
        <taxon>Glomeromycetes</taxon>
        <taxon>Glomerales</taxon>
        <taxon>Glomeraceae</taxon>
        <taxon>Rhizophagus</taxon>
    </lineage>
</organism>
<dbReference type="OrthoDB" id="196547at2759"/>
<evidence type="ECO:0000256" key="1">
    <source>
        <dbReference type="SAM" id="MobiDB-lite"/>
    </source>
</evidence>
<dbReference type="AlphaFoldDB" id="A0A2Z6R3N6"/>